<protein>
    <submittedName>
        <fullName evidence="1">Zinc finger protein</fullName>
    </submittedName>
</protein>
<dbReference type="PANTHER" id="PTHR31973">
    <property type="entry name" value="POLYPROTEIN, PUTATIVE-RELATED"/>
    <property type="match status" value="1"/>
</dbReference>
<dbReference type="AlphaFoldDB" id="A0A7J6VT45"/>
<organism evidence="1 2">
    <name type="scientific">Thalictrum thalictroides</name>
    <name type="common">Rue-anemone</name>
    <name type="synonym">Anemone thalictroides</name>
    <dbReference type="NCBI Taxonomy" id="46969"/>
    <lineage>
        <taxon>Eukaryota</taxon>
        <taxon>Viridiplantae</taxon>
        <taxon>Streptophyta</taxon>
        <taxon>Embryophyta</taxon>
        <taxon>Tracheophyta</taxon>
        <taxon>Spermatophyta</taxon>
        <taxon>Magnoliopsida</taxon>
        <taxon>Ranunculales</taxon>
        <taxon>Ranunculaceae</taxon>
        <taxon>Thalictroideae</taxon>
        <taxon>Thalictrum</taxon>
    </lineage>
</organism>
<accession>A0A7J6VT45</accession>
<dbReference type="Proteomes" id="UP000554482">
    <property type="component" value="Unassembled WGS sequence"/>
</dbReference>
<keyword evidence="2" id="KW-1185">Reference proteome</keyword>
<comment type="caution">
    <text evidence="1">The sequence shown here is derived from an EMBL/GenBank/DDBJ whole genome shotgun (WGS) entry which is preliminary data.</text>
</comment>
<proteinExistence type="predicted"/>
<gene>
    <name evidence="1" type="ORF">FRX31_022462</name>
</gene>
<reference evidence="1 2" key="1">
    <citation type="submission" date="2020-06" db="EMBL/GenBank/DDBJ databases">
        <title>Transcriptomic and genomic resources for Thalictrum thalictroides and T. hernandezii: Facilitating candidate gene discovery in an emerging model plant lineage.</title>
        <authorList>
            <person name="Arias T."/>
            <person name="Riano-Pachon D.M."/>
            <person name="Di Stilio V.S."/>
        </authorList>
    </citation>
    <scope>NUCLEOTIDE SEQUENCE [LARGE SCALE GENOMIC DNA]</scope>
    <source>
        <strain evidence="2">cv. WT478/WT964</strain>
        <tissue evidence="1">Leaves</tissue>
    </source>
</reference>
<dbReference type="OrthoDB" id="1895122at2759"/>
<sequence>MWHLKNNLAIAAARFSTGGNLRKLFGRCAYAATHLKYIECLKDLLAVGGEKTAQFMQALPPQNFANAYFTGRRYGELCSNIAESFNNWIFAERPMPICVMLDRIRRMVMKTMADRHDDSWKWTSVLCTEMENLLAKRIQEARPMKVFKSSAAE</sequence>
<name>A0A7J6VT45_THATH</name>
<evidence type="ECO:0000313" key="1">
    <source>
        <dbReference type="EMBL" id="KAF5187951.1"/>
    </source>
</evidence>
<evidence type="ECO:0000313" key="2">
    <source>
        <dbReference type="Proteomes" id="UP000554482"/>
    </source>
</evidence>
<dbReference type="EMBL" id="JABWDY010027349">
    <property type="protein sequence ID" value="KAF5187951.1"/>
    <property type="molecule type" value="Genomic_DNA"/>
</dbReference>
<dbReference type="PANTHER" id="PTHR31973:SF187">
    <property type="entry name" value="MUTATOR TRANSPOSASE MUDRA PROTEIN"/>
    <property type="match status" value="1"/>
</dbReference>